<dbReference type="AlphaFoldDB" id="A0AAD4SH38"/>
<sequence>MVQVWAKLGVTPIITEKCHVTQKSALSEKRRQDVKKETVTNIQMKEEEMETAAFELPTKEVDKDVLVELIKALDSQE</sequence>
<protein>
    <submittedName>
        <fullName evidence="1">Uncharacterized protein</fullName>
    </submittedName>
</protein>
<evidence type="ECO:0000313" key="1">
    <source>
        <dbReference type="EMBL" id="KAI3907759.1"/>
    </source>
</evidence>
<organism evidence="1 2">
    <name type="scientific">Papaver atlanticum</name>
    <dbReference type="NCBI Taxonomy" id="357466"/>
    <lineage>
        <taxon>Eukaryota</taxon>
        <taxon>Viridiplantae</taxon>
        <taxon>Streptophyta</taxon>
        <taxon>Embryophyta</taxon>
        <taxon>Tracheophyta</taxon>
        <taxon>Spermatophyta</taxon>
        <taxon>Magnoliopsida</taxon>
        <taxon>Ranunculales</taxon>
        <taxon>Papaveraceae</taxon>
        <taxon>Papaveroideae</taxon>
        <taxon>Papaver</taxon>
    </lineage>
</organism>
<accession>A0AAD4SH38</accession>
<gene>
    <name evidence="1" type="ORF">MKW98_008436</name>
</gene>
<keyword evidence="2" id="KW-1185">Reference proteome</keyword>
<name>A0AAD4SH38_9MAGN</name>
<reference evidence="1" key="1">
    <citation type="submission" date="2022-04" db="EMBL/GenBank/DDBJ databases">
        <title>A functionally conserved STORR gene fusion in Papaver species that diverged 16.8 million years ago.</title>
        <authorList>
            <person name="Catania T."/>
        </authorList>
    </citation>
    <scope>NUCLEOTIDE SEQUENCE</scope>
    <source>
        <strain evidence="1">S-188037</strain>
    </source>
</reference>
<comment type="caution">
    <text evidence="1">The sequence shown here is derived from an EMBL/GenBank/DDBJ whole genome shotgun (WGS) entry which is preliminary data.</text>
</comment>
<dbReference type="Proteomes" id="UP001202328">
    <property type="component" value="Unassembled WGS sequence"/>
</dbReference>
<evidence type="ECO:0000313" key="2">
    <source>
        <dbReference type="Proteomes" id="UP001202328"/>
    </source>
</evidence>
<proteinExistence type="predicted"/>
<dbReference type="EMBL" id="JAJJMB010010578">
    <property type="protein sequence ID" value="KAI3907759.1"/>
    <property type="molecule type" value="Genomic_DNA"/>
</dbReference>